<gene>
    <name evidence="4" type="primary">prmC</name>
    <name evidence="7" type="ORF">SAMN02745824_0504</name>
</gene>
<dbReference type="InterPro" id="IPR040758">
    <property type="entry name" value="PrmC_N"/>
</dbReference>
<evidence type="ECO:0000313" key="7">
    <source>
        <dbReference type="EMBL" id="SIN59966.1"/>
    </source>
</evidence>
<dbReference type="InterPro" id="IPR029063">
    <property type="entry name" value="SAM-dependent_MTases_sf"/>
</dbReference>
<protein>
    <recommendedName>
        <fullName evidence="4">Release factor glutamine methyltransferase</fullName>
        <shortName evidence="4">RF MTase</shortName>
        <ecNumber evidence="4">2.1.1.297</ecNumber>
    </recommendedName>
    <alternativeName>
        <fullName evidence="4">N5-glutamine methyltransferase PrmC</fullName>
    </alternativeName>
    <alternativeName>
        <fullName evidence="4">Protein-(glutamine-N5) MTase PrmC</fullName>
    </alternativeName>
    <alternativeName>
        <fullName evidence="4">Protein-glutamine N-methyltransferase PrmC</fullName>
    </alternativeName>
</protein>
<feature type="domain" description="Release factor glutamine methyltransferase N-terminal" evidence="6">
    <location>
        <begin position="8"/>
        <end position="72"/>
    </location>
</feature>
<feature type="binding site" evidence="4">
    <location>
        <position position="169"/>
    </location>
    <ligand>
        <name>S-adenosyl-L-methionine</name>
        <dbReference type="ChEBI" id="CHEBI:59789"/>
    </ligand>
</feature>
<proteinExistence type="inferred from homology"/>
<feature type="binding site" evidence="4">
    <location>
        <position position="188"/>
    </location>
    <ligand>
        <name>S-adenosyl-L-methionine</name>
        <dbReference type="ChEBI" id="CHEBI:59789"/>
    </ligand>
</feature>
<dbReference type="GO" id="GO:0003676">
    <property type="term" value="F:nucleic acid binding"/>
    <property type="evidence" value="ECO:0007669"/>
    <property type="project" value="InterPro"/>
</dbReference>
<evidence type="ECO:0000256" key="2">
    <source>
        <dbReference type="ARBA" id="ARBA00022679"/>
    </source>
</evidence>
<dbReference type="GO" id="GO:0032259">
    <property type="term" value="P:methylation"/>
    <property type="evidence" value="ECO:0007669"/>
    <property type="project" value="UniProtKB-KW"/>
</dbReference>
<dbReference type="InterPro" id="IPR050320">
    <property type="entry name" value="N5-glutamine_MTase"/>
</dbReference>
<comment type="function">
    <text evidence="4">Methylates the class 1 translation termination release factors RF1/PrfA and RF2/PrfB on the glutamine residue of the universally conserved GGQ motif.</text>
</comment>
<dbReference type="Pfam" id="PF13847">
    <property type="entry name" value="Methyltransf_31"/>
    <property type="match status" value="1"/>
</dbReference>
<evidence type="ECO:0000256" key="1">
    <source>
        <dbReference type="ARBA" id="ARBA00022603"/>
    </source>
</evidence>
<dbReference type="PANTHER" id="PTHR18895:SF74">
    <property type="entry name" value="MTRF1L RELEASE FACTOR GLUTAMINE METHYLTRANSFERASE"/>
    <property type="match status" value="1"/>
</dbReference>
<keyword evidence="3 4" id="KW-0949">S-adenosyl-L-methionine</keyword>
<feature type="domain" description="Methyltransferase" evidence="5">
    <location>
        <begin position="112"/>
        <end position="193"/>
    </location>
</feature>
<accession>A0A1N6CN89</accession>
<dbReference type="InterPro" id="IPR025714">
    <property type="entry name" value="Methyltranfer_dom"/>
</dbReference>
<dbReference type="SUPFAM" id="SSF53335">
    <property type="entry name" value="S-adenosyl-L-methionine-dependent methyltransferases"/>
    <property type="match status" value="1"/>
</dbReference>
<dbReference type="HAMAP" id="MF_02126">
    <property type="entry name" value="RF_methyltr_PrmC"/>
    <property type="match status" value="1"/>
</dbReference>
<dbReference type="CDD" id="cd02440">
    <property type="entry name" value="AdoMet_MTases"/>
    <property type="match status" value="1"/>
</dbReference>
<feature type="binding site" evidence="4">
    <location>
        <begin position="188"/>
        <end position="191"/>
    </location>
    <ligand>
        <name>substrate</name>
    </ligand>
</feature>
<name>A0A1N6CN89_9SPHN</name>
<evidence type="ECO:0000256" key="4">
    <source>
        <dbReference type="HAMAP-Rule" id="MF_02126"/>
    </source>
</evidence>
<dbReference type="Gene3D" id="3.40.50.150">
    <property type="entry name" value="Vaccinia Virus protein VP39"/>
    <property type="match status" value="1"/>
</dbReference>
<dbReference type="InterPro" id="IPR002052">
    <property type="entry name" value="DNA_methylase_N6_adenine_CS"/>
</dbReference>
<dbReference type="NCBIfam" id="TIGR03534">
    <property type="entry name" value="RF_mod_PrmC"/>
    <property type="match status" value="1"/>
</dbReference>
<feature type="binding site" evidence="4">
    <location>
        <begin position="117"/>
        <end position="121"/>
    </location>
    <ligand>
        <name>S-adenosyl-L-methionine</name>
        <dbReference type="ChEBI" id="CHEBI:59789"/>
    </ligand>
</feature>
<dbReference type="PROSITE" id="PS00092">
    <property type="entry name" value="N6_MTASE"/>
    <property type="match status" value="1"/>
</dbReference>
<dbReference type="OrthoDB" id="9800643at2"/>
<dbReference type="Pfam" id="PF17827">
    <property type="entry name" value="PrmC_N"/>
    <property type="match status" value="1"/>
</dbReference>
<dbReference type="EC" id="2.1.1.297" evidence="4"/>
<dbReference type="STRING" id="1123272.SAMN02745824_0504"/>
<dbReference type="RefSeq" id="WP_074203569.1">
    <property type="nucleotide sequence ID" value="NZ_FSQW01000001.1"/>
</dbReference>
<dbReference type="InterPro" id="IPR004556">
    <property type="entry name" value="HemK-like"/>
</dbReference>
<evidence type="ECO:0000259" key="6">
    <source>
        <dbReference type="Pfam" id="PF17827"/>
    </source>
</evidence>
<dbReference type="EMBL" id="FSQW01000001">
    <property type="protein sequence ID" value="SIN59966.1"/>
    <property type="molecule type" value="Genomic_DNA"/>
</dbReference>
<dbReference type="AlphaFoldDB" id="A0A1N6CN89"/>
<dbReference type="Gene3D" id="1.10.8.10">
    <property type="entry name" value="DNA helicase RuvA subunit, C-terminal domain"/>
    <property type="match status" value="1"/>
</dbReference>
<dbReference type="Proteomes" id="UP000185192">
    <property type="component" value="Unassembled WGS sequence"/>
</dbReference>
<feature type="binding site" evidence="4">
    <location>
        <position position="140"/>
    </location>
    <ligand>
        <name>S-adenosyl-L-methionine</name>
        <dbReference type="ChEBI" id="CHEBI:59789"/>
    </ligand>
</feature>
<comment type="similarity">
    <text evidence="4">Belongs to the protein N5-glutamine methyltransferase family. PrmC subfamily.</text>
</comment>
<evidence type="ECO:0000313" key="8">
    <source>
        <dbReference type="Proteomes" id="UP000185192"/>
    </source>
</evidence>
<dbReference type="GO" id="GO:0102559">
    <property type="term" value="F:peptide chain release factor N(5)-glutamine methyltransferase activity"/>
    <property type="evidence" value="ECO:0007669"/>
    <property type="project" value="UniProtKB-EC"/>
</dbReference>
<keyword evidence="2 4" id="KW-0808">Transferase</keyword>
<dbReference type="InterPro" id="IPR019874">
    <property type="entry name" value="RF_methyltr_PrmC"/>
</dbReference>
<organism evidence="7 8">
    <name type="scientific">Parasphingorhabdus marina DSM 22363</name>
    <dbReference type="NCBI Taxonomy" id="1123272"/>
    <lineage>
        <taxon>Bacteria</taxon>
        <taxon>Pseudomonadati</taxon>
        <taxon>Pseudomonadota</taxon>
        <taxon>Alphaproteobacteria</taxon>
        <taxon>Sphingomonadales</taxon>
        <taxon>Sphingomonadaceae</taxon>
        <taxon>Parasphingorhabdus</taxon>
    </lineage>
</organism>
<evidence type="ECO:0000256" key="3">
    <source>
        <dbReference type="ARBA" id="ARBA00022691"/>
    </source>
</evidence>
<reference evidence="8" key="1">
    <citation type="submission" date="2016-11" db="EMBL/GenBank/DDBJ databases">
        <authorList>
            <person name="Varghese N."/>
            <person name="Submissions S."/>
        </authorList>
    </citation>
    <scope>NUCLEOTIDE SEQUENCE [LARGE SCALE GENOMIC DNA]</scope>
    <source>
        <strain evidence="8">DSM 22363</strain>
    </source>
</reference>
<dbReference type="PANTHER" id="PTHR18895">
    <property type="entry name" value="HEMK METHYLTRANSFERASE"/>
    <property type="match status" value="1"/>
</dbReference>
<keyword evidence="1 4" id="KW-0489">Methyltransferase</keyword>
<keyword evidence="8" id="KW-1185">Reference proteome</keyword>
<sequence>MADAASGLRAAAQALEDLSDTPRLDAELLMAHALGITREALLLDLPCLPEPDGFATLLERRIAREPVAHIIGEKEFWGLSFRVSGDVLIPRPDSELLIEAAVRIGAQRPPAQILDLGTGSGALLLSALSEFPDARGVGVDASAAALGVAHSNADHLGLSNRVQFQLLDWTEPGWQDPLPAPFDLILANPPYVSTAAELSAEVQEFEPHEALFAGPEGLDDYRILLPGLGNLLGPDGHILLEIGYDQADKLSQLAESHGFLAECLQDLGGNDRLLILTLASG</sequence>
<dbReference type="NCBIfam" id="TIGR00536">
    <property type="entry name" value="hemK_fam"/>
    <property type="match status" value="1"/>
</dbReference>
<dbReference type="PRINTS" id="PR00507">
    <property type="entry name" value="N12N6MTFRASE"/>
</dbReference>
<comment type="catalytic activity">
    <reaction evidence="4">
        <text>L-glutaminyl-[peptide chain release factor] + S-adenosyl-L-methionine = N(5)-methyl-L-glutaminyl-[peptide chain release factor] + S-adenosyl-L-homocysteine + H(+)</text>
        <dbReference type="Rhea" id="RHEA:42896"/>
        <dbReference type="Rhea" id="RHEA-COMP:10271"/>
        <dbReference type="Rhea" id="RHEA-COMP:10272"/>
        <dbReference type="ChEBI" id="CHEBI:15378"/>
        <dbReference type="ChEBI" id="CHEBI:30011"/>
        <dbReference type="ChEBI" id="CHEBI:57856"/>
        <dbReference type="ChEBI" id="CHEBI:59789"/>
        <dbReference type="ChEBI" id="CHEBI:61891"/>
        <dbReference type="EC" id="2.1.1.297"/>
    </reaction>
</comment>
<evidence type="ECO:0000259" key="5">
    <source>
        <dbReference type="Pfam" id="PF13847"/>
    </source>
</evidence>